<feature type="region of interest" description="Disordered" evidence="6">
    <location>
        <begin position="25"/>
        <end position="95"/>
    </location>
</feature>
<dbReference type="Pfam" id="PF22754">
    <property type="entry name" value="bHLH-TF_ACT-like_plant"/>
    <property type="match status" value="1"/>
</dbReference>
<gene>
    <name evidence="8" type="ORF">ACJIZ3_001317</name>
</gene>
<comment type="subcellular location">
    <subcellularLocation>
        <location evidence="1">Nucleus</location>
    </subcellularLocation>
</comment>
<dbReference type="CDD" id="cd11393">
    <property type="entry name" value="bHLH_AtbHLH_like"/>
    <property type="match status" value="1"/>
</dbReference>
<feature type="compositionally biased region" description="Basic and acidic residues" evidence="6">
    <location>
        <begin position="72"/>
        <end position="82"/>
    </location>
</feature>
<dbReference type="PROSITE" id="PS50888">
    <property type="entry name" value="BHLH"/>
    <property type="match status" value="1"/>
</dbReference>
<evidence type="ECO:0000256" key="3">
    <source>
        <dbReference type="ARBA" id="ARBA00023163"/>
    </source>
</evidence>
<evidence type="ECO:0000313" key="8">
    <source>
        <dbReference type="EMBL" id="KAL3843914.1"/>
    </source>
</evidence>
<proteinExistence type="predicted"/>
<reference evidence="8 9" key="1">
    <citation type="submission" date="2024-12" db="EMBL/GenBank/DDBJ databases">
        <title>The unique morphological basis and parallel evolutionary history of personate flowers in Penstemon.</title>
        <authorList>
            <person name="Depatie T.H."/>
            <person name="Wessinger C.A."/>
        </authorList>
    </citation>
    <scope>NUCLEOTIDE SEQUENCE [LARGE SCALE GENOMIC DNA]</scope>
    <source>
        <strain evidence="8">WTNN_2</strain>
        <tissue evidence="8">Leaf</tissue>
    </source>
</reference>
<dbReference type="SMART" id="SM00353">
    <property type="entry name" value="HLH"/>
    <property type="match status" value="1"/>
</dbReference>
<keyword evidence="4" id="KW-0539">Nucleus</keyword>
<name>A0ABD3U385_9LAMI</name>
<keyword evidence="3" id="KW-0804">Transcription</keyword>
<keyword evidence="5" id="KW-0175">Coiled coil</keyword>
<dbReference type="PANTHER" id="PTHR46772">
    <property type="entry name" value="BHLH DOMAIN-CONTAINING PROTEIN"/>
    <property type="match status" value="1"/>
</dbReference>
<comment type="caution">
    <text evidence="8">The sequence shown here is derived from an EMBL/GenBank/DDBJ whole genome shotgun (WGS) entry which is preliminary data.</text>
</comment>
<keyword evidence="2" id="KW-0805">Transcription regulation</keyword>
<dbReference type="InterPro" id="IPR054502">
    <property type="entry name" value="bHLH-TF_ACT-like_plant"/>
</dbReference>
<dbReference type="AlphaFoldDB" id="A0ABD3U385"/>
<sequence length="284" mass="31515">MLVMAEGLGVGNLLWEEGQSWALPNSEIGEGVGGKKLETNNNQEGKVVIKHDDFKEPPVPAAKGKNKKKRSSAADKGKEKKGGGGGGEDPDHELHIWTERERRKKMRNMFSGLHALLPHLPKKADKSSIVSEAVQEIKKLEQTVEELEKKKIEKLHGVHQKQSREAFLADQVSAMNNSNNSVPNQLEFPAVFKTWATQNVILSVSGRDAHINVCGPKKPGLLTALLFVLEKYKLDVVSAQVSSDPHRFMYMIHTSASGVHQFSQAFLLEEMYKQVTAEIMLYVG</sequence>
<feature type="domain" description="BHLH" evidence="7">
    <location>
        <begin position="90"/>
        <end position="140"/>
    </location>
</feature>
<dbReference type="InterPro" id="IPR011598">
    <property type="entry name" value="bHLH_dom"/>
</dbReference>
<dbReference type="InterPro" id="IPR045239">
    <property type="entry name" value="bHLH95_bHLH"/>
</dbReference>
<dbReference type="Gene3D" id="4.10.280.10">
    <property type="entry name" value="Helix-loop-helix DNA-binding domain"/>
    <property type="match status" value="1"/>
</dbReference>
<evidence type="ECO:0000256" key="1">
    <source>
        <dbReference type="ARBA" id="ARBA00004123"/>
    </source>
</evidence>
<organism evidence="8 9">
    <name type="scientific">Penstemon smallii</name>
    <dbReference type="NCBI Taxonomy" id="265156"/>
    <lineage>
        <taxon>Eukaryota</taxon>
        <taxon>Viridiplantae</taxon>
        <taxon>Streptophyta</taxon>
        <taxon>Embryophyta</taxon>
        <taxon>Tracheophyta</taxon>
        <taxon>Spermatophyta</taxon>
        <taxon>Magnoliopsida</taxon>
        <taxon>eudicotyledons</taxon>
        <taxon>Gunneridae</taxon>
        <taxon>Pentapetalae</taxon>
        <taxon>asterids</taxon>
        <taxon>lamiids</taxon>
        <taxon>Lamiales</taxon>
        <taxon>Plantaginaceae</taxon>
        <taxon>Cheloneae</taxon>
        <taxon>Penstemon</taxon>
    </lineage>
</organism>
<evidence type="ECO:0000256" key="5">
    <source>
        <dbReference type="SAM" id="Coils"/>
    </source>
</evidence>
<dbReference type="GO" id="GO:0005634">
    <property type="term" value="C:nucleus"/>
    <property type="evidence" value="ECO:0007669"/>
    <property type="project" value="UniProtKB-SubCell"/>
</dbReference>
<dbReference type="SUPFAM" id="SSF47459">
    <property type="entry name" value="HLH, helix-loop-helix DNA-binding domain"/>
    <property type="match status" value="1"/>
</dbReference>
<feature type="coiled-coil region" evidence="5">
    <location>
        <begin position="130"/>
        <end position="157"/>
    </location>
</feature>
<evidence type="ECO:0000313" key="9">
    <source>
        <dbReference type="Proteomes" id="UP001634393"/>
    </source>
</evidence>
<dbReference type="Proteomes" id="UP001634393">
    <property type="component" value="Unassembled WGS sequence"/>
</dbReference>
<accession>A0ABD3U385</accession>
<dbReference type="InterPro" id="IPR036638">
    <property type="entry name" value="HLH_DNA-bd_sf"/>
</dbReference>
<dbReference type="InterPro" id="IPR044278">
    <property type="entry name" value="BHLH95-like"/>
</dbReference>
<evidence type="ECO:0000259" key="7">
    <source>
        <dbReference type="PROSITE" id="PS50888"/>
    </source>
</evidence>
<dbReference type="Pfam" id="PF00010">
    <property type="entry name" value="HLH"/>
    <property type="match status" value="1"/>
</dbReference>
<keyword evidence="9" id="KW-1185">Reference proteome</keyword>
<dbReference type="PANTHER" id="PTHR46772:SF8">
    <property type="entry name" value="TRANSCRIPTION FACTOR BHLH95"/>
    <property type="match status" value="1"/>
</dbReference>
<feature type="compositionally biased region" description="Basic and acidic residues" evidence="6">
    <location>
        <begin position="47"/>
        <end position="56"/>
    </location>
</feature>
<evidence type="ECO:0000256" key="4">
    <source>
        <dbReference type="ARBA" id="ARBA00023242"/>
    </source>
</evidence>
<evidence type="ECO:0000256" key="2">
    <source>
        <dbReference type="ARBA" id="ARBA00023015"/>
    </source>
</evidence>
<protein>
    <recommendedName>
        <fullName evidence="7">BHLH domain-containing protein</fullName>
    </recommendedName>
</protein>
<evidence type="ECO:0000256" key="6">
    <source>
        <dbReference type="SAM" id="MobiDB-lite"/>
    </source>
</evidence>
<dbReference type="EMBL" id="JBJXBP010000002">
    <property type="protein sequence ID" value="KAL3843914.1"/>
    <property type="molecule type" value="Genomic_DNA"/>
</dbReference>